<dbReference type="GO" id="GO:0043596">
    <property type="term" value="C:nuclear replication fork"/>
    <property type="evidence" value="ECO:0007669"/>
    <property type="project" value="TreeGrafter"/>
</dbReference>
<feature type="domain" description="WDHD1/CFT4 second beta-propeller" evidence="3">
    <location>
        <begin position="478"/>
        <end position="768"/>
    </location>
</feature>
<feature type="compositionally biased region" description="Polar residues" evidence="2">
    <location>
        <begin position="444"/>
        <end position="461"/>
    </location>
</feature>
<feature type="region of interest" description="Disordered" evidence="2">
    <location>
        <begin position="326"/>
        <end position="365"/>
    </location>
</feature>
<dbReference type="PANTHER" id="PTHR19932:SF10">
    <property type="entry name" value="WD REPEAT AND HMG-BOX DNA-BINDING PROTEIN 1"/>
    <property type="match status" value="1"/>
</dbReference>
<gene>
    <name evidence="4" type="ORF">TTHERM_000420919</name>
</gene>
<dbReference type="AlphaFoldDB" id="W7X5I6"/>
<reference evidence="5" key="1">
    <citation type="journal article" date="2006" name="PLoS Biol.">
        <title>Macronuclear genome sequence of the ciliate Tetrahymena thermophila, a model eukaryote.</title>
        <authorList>
            <person name="Eisen J.A."/>
            <person name="Coyne R.S."/>
            <person name="Wu M."/>
            <person name="Wu D."/>
            <person name="Thiagarajan M."/>
            <person name="Wortman J.R."/>
            <person name="Badger J.H."/>
            <person name="Ren Q."/>
            <person name="Amedeo P."/>
            <person name="Jones K.M."/>
            <person name="Tallon L.J."/>
            <person name="Delcher A.L."/>
            <person name="Salzberg S.L."/>
            <person name="Silva J.C."/>
            <person name="Haas B.J."/>
            <person name="Majoros W.H."/>
            <person name="Farzad M."/>
            <person name="Carlton J.M."/>
            <person name="Smith R.K. Jr."/>
            <person name="Garg J."/>
            <person name="Pearlman R.E."/>
            <person name="Karrer K.M."/>
            <person name="Sun L."/>
            <person name="Manning G."/>
            <person name="Elde N.C."/>
            <person name="Turkewitz A.P."/>
            <person name="Asai D.J."/>
            <person name="Wilkes D.E."/>
            <person name="Wang Y."/>
            <person name="Cai H."/>
            <person name="Collins K."/>
            <person name="Stewart B.A."/>
            <person name="Lee S.R."/>
            <person name="Wilamowska K."/>
            <person name="Weinberg Z."/>
            <person name="Ruzzo W.L."/>
            <person name="Wloga D."/>
            <person name="Gaertig J."/>
            <person name="Frankel J."/>
            <person name="Tsao C.-C."/>
            <person name="Gorovsky M.A."/>
            <person name="Keeling P.J."/>
            <person name="Waller R.F."/>
            <person name="Patron N.J."/>
            <person name="Cherry J.M."/>
            <person name="Stover N.A."/>
            <person name="Krieger C.J."/>
            <person name="del Toro C."/>
            <person name="Ryder H.F."/>
            <person name="Williamson S.C."/>
            <person name="Barbeau R.A."/>
            <person name="Hamilton E.P."/>
            <person name="Orias E."/>
        </authorList>
    </citation>
    <scope>NUCLEOTIDE SEQUENCE [LARGE SCALE GENOMIC DNA]</scope>
    <source>
        <strain evidence="5">SB210</strain>
    </source>
</reference>
<feature type="compositionally biased region" description="Polar residues" evidence="2">
    <location>
        <begin position="326"/>
        <end position="336"/>
    </location>
</feature>
<dbReference type="GO" id="GO:0000278">
    <property type="term" value="P:mitotic cell cycle"/>
    <property type="evidence" value="ECO:0007669"/>
    <property type="project" value="TreeGrafter"/>
</dbReference>
<dbReference type="EMBL" id="GG662536">
    <property type="protein sequence ID" value="EWS72657.1"/>
    <property type="molecule type" value="Genomic_DNA"/>
</dbReference>
<dbReference type="PANTHER" id="PTHR19932">
    <property type="entry name" value="WD REPEAT AND HMG-BOX DNA BINDING PROTEIN"/>
    <property type="match status" value="1"/>
</dbReference>
<dbReference type="InterPro" id="IPR001680">
    <property type="entry name" value="WD40_rpt"/>
</dbReference>
<feature type="coiled-coil region" evidence="1">
    <location>
        <begin position="796"/>
        <end position="823"/>
    </location>
</feature>
<organism evidence="4 5">
    <name type="scientific">Tetrahymena thermophila (strain SB210)</name>
    <dbReference type="NCBI Taxonomy" id="312017"/>
    <lineage>
        <taxon>Eukaryota</taxon>
        <taxon>Sar</taxon>
        <taxon>Alveolata</taxon>
        <taxon>Ciliophora</taxon>
        <taxon>Intramacronucleata</taxon>
        <taxon>Oligohymenophorea</taxon>
        <taxon>Hymenostomatida</taxon>
        <taxon>Tetrahymenina</taxon>
        <taxon>Tetrahymenidae</taxon>
        <taxon>Tetrahymena</taxon>
    </lineage>
</organism>
<dbReference type="GeneID" id="24438882"/>
<feature type="compositionally biased region" description="Polar residues" evidence="2">
    <location>
        <begin position="986"/>
        <end position="997"/>
    </location>
</feature>
<feature type="compositionally biased region" description="Basic and acidic residues" evidence="2">
    <location>
        <begin position="1010"/>
        <end position="1029"/>
    </location>
</feature>
<dbReference type="GO" id="GO:0006281">
    <property type="term" value="P:DNA repair"/>
    <property type="evidence" value="ECO:0007669"/>
    <property type="project" value="TreeGrafter"/>
</dbReference>
<dbReference type="KEGG" id="tet:TTHERM_000420919"/>
<dbReference type="Pfam" id="PF12341">
    <property type="entry name" value="Mcl1_mid"/>
    <property type="match status" value="1"/>
</dbReference>
<dbReference type="SMART" id="SM00320">
    <property type="entry name" value="WD40"/>
    <property type="match status" value="4"/>
</dbReference>
<sequence length="1029" mass="118886">MSAVYTTHKISNHLGRFGFDFYENEKKLVSAGQDCVFKLYDIQDGDFKQIKTYNCEDVFDLSVNQANNDIYLGYYESKNLIKVNDIDNIDEIIGEEIASFTGPVYNISISNKQKFIGVSTQENKGYLIKLNDNGTLTQRYLNDNHVGSCLFTTVDQEGEYALTIGCDGNIHIYNVKNFETSDAVFETQLHVTVTMVTEKEYVMQCSFNEQHQIALGGNQSLQLISRDENGKWILTRIPEINHQRDIQICQWVDGQSKYLITAGIEKDVKIWNVQEKLCIGVVNCEENICSIRYSKVNKALFIGDTEGNLYRWNDLDFEKMTETAKANQQTIKQQPISKHKESSEITQNQKFGTPQEKSAQSSKEDAIKKQKYALLMEEEDDQIESHTKSSVVSDTKMSTEIQESKVDQKQLKKKNQNLLESLQEEKIKAKELPQVKEKIAKNEPVQTPTKEMSTLSINESEQQQKRHKKNLKIQDIIYPSSVSKQLNRSCILWNLVGQIILREEDRNLFLEFDFPDKEFHSRITIKNLHNYSMAAMNRQGFILASKAINSSQEYESEEDFERFDFHQDAYSYSCIYFQSLSKSDKTLWSLKLGQDENVETVAIGDGWCAVQTDLQYIRIYSFSSMEQHCFCIDKPAVCISGYKNILAIVYLEGEPIYGCQSIKLKFFDVNSGEMIKEIGVPLTPFTTLTWFGFSEEGLVLTKDSKGVIRALIGYSNWTPIYEQPHNKNFWLKGMVDYKLAGFLLPKDELEPRLTQIYHEKCFDMQLPLPTGDYFEQNDDYKSMRHNQLILKHEQYRYQNLEQNQKLEEKVKALQKDIDVKVLRLFQHCLKYDEPQKALQIVKNNLINLLYIDSCIQIAQKLKLKQLISDLQQLQQDKESQSQFIQSIVQAQMKPHQKNLIIVSQSEKDHLKLKNSNKLVISNTKNNGLDSEDEEEEDSKGQDDLHEQENKKQNSESKNGSSQKQGQAQNQVEKGIQIAEKKIIGNNPFQKQTKQTVSVEEGLFSVNNKKRKDENLLNQKPKESNKKLKF</sequence>
<evidence type="ECO:0000313" key="5">
    <source>
        <dbReference type="Proteomes" id="UP000009168"/>
    </source>
</evidence>
<proteinExistence type="predicted"/>
<dbReference type="OrthoDB" id="292674at2759"/>
<feature type="compositionally biased region" description="Polar residues" evidence="2">
    <location>
        <begin position="388"/>
        <end position="401"/>
    </location>
</feature>
<dbReference type="InterPro" id="IPR011044">
    <property type="entry name" value="Quino_amine_DH_bsu"/>
</dbReference>
<keyword evidence="5" id="KW-1185">Reference proteome</keyword>
<evidence type="ECO:0000313" key="4">
    <source>
        <dbReference type="EMBL" id="EWS72657.1"/>
    </source>
</evidence>
<feature type="region of interest" description="Disordered" evidence="2">
    <location>
        <begin position="379"/>
        <end position="409"/>
    </location>
</feature>
<dbReference type="GO" id="GO:0006261">
    <property type="term" value="P:DNA-templated DNA replication"/>
    <property type="evidence" value="ECO:0007669"/>
    <property type="project" value="TreeGrafter"/>
</dbReference>
<dbReference type="Gene3D" id="2.130.10.10">
    <property type="entry name" value="YVTN repeat-like/Quinoprotein amine dehydrogenase"/>
    <property type="match status" value="1"/>
</dbReference>
<dbReference type="InterPro" id="IPR036322">
    <property type="entry name" value="WD40_repeat_dom_sf"/>
</dbReference>
<dbReference type="SUPFAM" id="SSF50969">
    <property type="entry name" value="YVTN repeat-like/Quinoprotein amine dehydrogenase"/>
    <property type="match status" value="1"/>
</dbReference>
<name>W7X5I6_TETTS</name>
<dbReference type="Proteomes" id="UP000009168">
    <property type="component" value="Unassembled WGS sequence"/>
</dbReference>
<feature type="compositionally biased region" description="Polar residues" evidence="2">
    <location>
        <begin position="344"/>
        <end position="361"/>
    </location>
</feature>
<feature type="region of interest" description="Disordered" evidence="2">
    <location>
        <begin position="442"/>
        <end position="466"/>
    </location>
</feature>
<keyword evidence="1" id="KW-0175">Coiled coil</keyword>
<accession>W7X5I6</accession>
<feature type="compositionally biased region" description="Basic and acidic residues" evidence="2">
    <location>
        <begin position="938"/>
        <end position="954"/>
    </location>
</feature>
<dbReference type="STRING" id="312017.W7X5I6"/>
<dbReference type="GO" id="GO:0003682">
    <property type="term" value="F:chromatin binding"/>
    <property type="evidence" value="ECO:0007669"/>
    <property type="project" value="TreeGrafter"/>
</dbReference>
<dbReference type="InterPro" id="IPR022100">
    <property type="entry name" value="WDHD1/CFT4_beta-prop_2nd"/>
</dbReference>
<feature type="compositionally biased region" description="Polar residues" evidence="2">
    <location>
        <begin position="955"/>
        <end position="971"/>
    </location>
</feature>
<evidence type="ECO:0000259" key="3">
    <source>
        <dbReference type="Pfam" id="PF12341"/>
    </source>
</evidence>
<dbReference type="InterPro" id="IPR015943">
    <property type="entry name" value="WD40/YVTN_repeat-like_dom_sf"/>
</dbReference>
<dbReference type="RefSeq" id="XP_012654825.1">
    <property type="nucleotide sequence ID" value="XM_012799371.1"/>
</dbReference>
<feature type="compositionally biased region" description="Polar residues" evidence="2">
    <location>
        <begin position="913"/>
        <end position="928"/>
    </location>
</feature>
<dbReference type="InParanoid" id="W7X5I6"/>
<evidence type="ECO:0000256" key="1">
    <source>
        <dbReference type="SAM" id="Coils"/>
    </source>
</evidence>
<dbReference type="SUPFAM" id="SSF50978">
    <property type="entry name" value="WD40 repeat-like"/>
    <property type="match status" value="1"/>
</dbReference>
<protein>
    <recommendedName>
        <fullName evidence="3">WDHD1/CFT4 second beta-propeller domain-containing protein</fullName>
    </recommendedName>
</protein>
<evidence type="ECO:0000256" key="2">
    <source>
        <dbReference type="SAM" id="MobiDB-lite"/>
    </source>
</evidence>
<feature type="region of interest" description="Disordered" evidence="2">
    <location>
        <begin position="913"/>
        <end position="1029"/>
    </location>
</feature>